<organism evidence="1 2">
    <name type="scientific">Sphingobium yanoikuyae</name>
    <name type="common">Sphingomonas yanoikuyae</name>
    <dbReference type="NCBI Taxonomy" id="13690"/>
    <lineage>
        <taxon>Bacteria</taxon>
        <taxon>Pseudomonadati</taxon>
        <taxon>Pseudomonadota</taxon>
        <taxon>Alphaproteobacteria</taxon>
        <taxon>Sphingomonadales</taxon>
        <taxon>Sphingomonadaceae</taxon>
        <taxon>Sphingobium</taxon>
    </lineage>
</organism>
<dbReference type="AlphaFoldDB" id="A0A291MZV0"/>
<dbReference type="GeneID" id="57777542"/>
<reference evidence="1 2" key="1">
    <citation type="submission" date="2017-10" db="EMBL/GenBank/DDBJ databases">
        <title>Sphingobium yanoikuyae S72.</title>
        <authorList>
            <person name="Sanchez E."/>
            <person name="Bustos P."/>
            <person name="Mendoza P."/>
            <person name="Guo X."/>
            <person name="Mendoza A."/>
        </authorList>
    </citation>
    <scope>NUCLEOTIDE SEQUENCE [LARGE SCALE GENOMIC DNA]</scope>
    <source>
        <strain evidence="1 2">S72</strain>
    </source>
</reference>
<evidence type="ECO:0000313" key="1">
    <source>
        <dbReference type="EMBL" id="ATI80632.1"/>
    </source>
</evidence>
<protein>
    <submittedName>
        <fullName evidence="1">Uncharacterized protein</fullName>
    </submittedName>
</protein>
<evidence type="ECO:0000313" key="2">
    <source>
        <dbReference type="Proteomes" id="UP000219422"/>
    </source>
</evidence>
<accession>A0A291MZV0</accession>
<dbReference type="Proteomes" id="UP000219422">
    <property type="component" value="Chromosome"/>
</dbReference>
<gene>
    <name evidence="1" type="ORF">A6768_11935</name>
</gene>
<dbReference type="RefSeq" id="WP_097383757.1">
    <property type="nucleotide sequence ID" value="NZ_CP023741.1"/>
</dbReference>
<proteinExistence type="predicted"/>
<name>A0A291MZV0_SPHYA</name>
<dbReference type="KEGG" id="sya:A6768_11935"/>
<dbReference type="EMBL" id="CP023741">
    <property type="protein sequence ID" value="ATI80632.1"/>
    <property type="molecule type" value="Genomic_DNA"/>
</dbReference>
<sequence>MTMMTQAEIFEVLGQWSAPALVARPPLRQGGVDPLGLRQVNFDLMDRCIPGLNNTATRLRPYTLVAWAWWKAAALGKAEVGDMIDVDRLKAYVDRVEVLFAVGHLLEDDFAGLLGSDTLRGEVISQGSYDFSSKRWKSFRNRRKLTTSLMAPVSYGPSAKEGAGLGYLSVRADGAFAPTAEVMPAVLALDDMLAEILDDPCLARLDCGKVEVEHMRELHSYWSMVDLTEAEREIGRSRLLRGPRRQTLDLVQSVLRQADNPMDVAQIRQALAQLAPQAVPAGKEPDAASLWRAMQAQQLHRISLEALLVWLLGAAVNRPHHLTELADLLLEETDHDEGASFGQWQNALPAPDGQPCDPVPAIECLSQAKQRDNPGLALDGLRTALALCREMGSDPRLFGGAADRLPLALALTRAGRIANLPLRDGFEILLSEWVIGQHLYWAVGRSGDETQRLRLMLDEGGWLAFSSPANAAPTPDRLGTLLSLATDAGILHWEEADGYDVYAMP</sequence>